<dbReference type="PANTHER" id="PTHR47429:SF2">
    <property type="entry name" value="PROTEIN TWIN LOV 1"/>
    <property type="match status" value="1"/>
</dbReference>
<dbReference type="PROSITE" id="PS50112">
    <property type="entry name" value="PAS"/>
    <property type="match status" value="1"/>
</dbReference>
<evidence type="ECO:0000256" key="1">
    <source>
        <dbReference type="ARBA" id="ARBA00022630"/>
    </source>
</evidence>
<gene>
    <name evidence="5" type="ORF">HYN48_04780</name>
</gene>
<dbReference type="Gene3D" id="3.30.450.20">
    <property type="entry name" value="PAS domain"/>
    <property type="match status" value="1"/>
</dbReference>
<dbReference type="AlphaFoldDB" id="A0A2S0RCW8"/>
<dbReference type="InterPro" id="IPR035965">
    <property type="entry name" value="PAS-like_dom_sf"/>
</dbReference>
<keyword evidence="3" id="KW-0157">Chromophore</keyword>
<keyword evidence="5" id="KW-0808">Transferase</keyword>
<organism evidence="5 6">
    <name type="scientific">Flavobacterium magnum</name>
    <dbReference type="NCBI Taxonomy" id="2162713"/>
    <lineage>
        <taxon>Bacteria</taxon>
        <taxon>Pseudomonadati</taxon>
        <taxon>Bacteroidota</taxon>
        <taxon>Flavobacteriia</taxon>
        <taxon>Flavobacteriales</taxon>
        <taxon>Flavobacteriaceae</taxon>
        <taxon>Flavobacterium</taxon>
    </lineage>
</organism>
<keyword evidence="1" id="KW-0285">Flavoprotein</keyword>
<dbReference type="NCBIfam" id="TIGR00229">
    <property type="entry name" value="sensory_box"/>
    <property type="match status" value="1"/>
</dbReference>
<evidence type="ECO:0000259" key="4">
    <source>
        <dbReference type="PROSITE" id="PS50112"/>
    </source>
</evidence>
<dbReference type="GO" id="GO:0016301">
    <property type="term" value="F:kinase activity"/>
    <property type="evidence" value="ECO:0007669"/>
    <property type="project" value="UniProtKB-KW"/>
</dbReference>
<dbReference type="CDD" id="cd00130">
    <property type="entry name" value="PAS"/>
    <property type="match status" value="1"/>
</dbReference>
<dbReference type="EMBL" id="CP028811">
    <property type="protein sequence ID" value="AWA29455.1"/>
    <property type="molecule type" value="Genomic_DNA"/>
</dbReference>
<dbReference type="KEGG" id="fmg:HYN48_04780"/>
<dbReference type="InterPro" id="IPR000014">
    <property type="entry name" value="PAS"/>
</dbReference>
<sequence length="171" mass="19359">MKELRTYDESIARFGASQRTVRPLLLSWDLFSMHLQKVFGNTADVRQLASMAQQHHWNFNFETVRDLSYDTVIVVTDAQVNIVFATQNVTGMTGYEPSEMIGKSPKMFQGQATSKTTTKTIRSAISNAQPFETTVVNYRKDGTPYDCAIRSYPIFDVKGRLSHFIAFENAA</sequence>
<protein>
    <submittedName>
        <fullName evidence="5">Histidine kinase</fullName>
    </submittedName>
</protein>
<proteinExistence type="predicted"/>
<evidence type="ECO:0000256" key="3">
    <source>
        <dbReference type="ARBA" id="ARBA00022991"/>
    </source>
</evidence>
<dbReference type="OrthoDB" id="5760647at2"/>
<evidence type="ECO:0000313" key="5">
    <source>
        <dbReference type="EMBL" id="AWA29455.1"/>
    </source>
</evidence>
<dbReference type="PANTHER" id="PTHR47429">
    <property type="entry name" value="PROTEIN TWIN LOV 1"/>
    <property type="match status" value="1"/>
</dbReference>
<dbReference type="SUPFAM" id="SSF55785">
    <property type="entry name" value="PYP-like sensor domain (PAS domain)"/>
    <property type="match status" value="1"/>
</dbReference>
<evidence type="ECO:0000256" key="2">
    <source>
        <dbReference type="ARBA" id="ARBA00022643"/>
    </source>
</evidence>
<keyword evidence="2" id="KW-0288">FMN</keyword>
<keyword evidence="6" id="KW-1185">Reference proteome</keyword>
<dbReference type="Proteomes" id="UP000244193">
    <property type="component" value="Chromosome"/>
</dbReference>
<name>A0A2S0RCW8_9FLAO</name>
<dbReference type="Pfam" id="PF13426">
    <property type="entry name" value="PAS_9"/>
    <property type="match status" value="1"/>
</dbReference>
<keyword evidence="5" id="KW-0418">Kinase</keyword>
<dbReference type="RefSeq" id="WP_108370039.1">
    <property type="nucleotide sequence ID" value="NZ_CP028811.1"/>
</dbReference>
<evidence type="ECO:0000313" key="6">
    <source>
        <dbReference type="Proteomes" id="UP000244193"/>
    </source>
</evidence>
<accession>A0A2S0RCW8</accession>
<feature type="domain" description="PAS" evidence="4">
    <location>
        <begin position="73"/>
        <end position="128"/>
    </location>
</feature>
<reference evidence="5 6" key="1">
    <citation type="submission" date="2018-04" db="EMBL/GenBank/DDBJ databases">
        <title>Genome sequencing of Flavobacterium sp. HYN0048.</title>
        <authorList>
            <person name="Yi H."/>
            <person name="Baek C."/>
        </authorList>
    </citation>
    <scope>NUCLEOTIDE SEQUENCE [LARGE SCALE GENOMIC DNA]</scope>
    <source>
        <strain evidence="5 6">HYN0048</strain>
    </source>
</reference>